<dbReference type="EC" id="3.2.1.40" evidence="2"/>
<evidence type="ECO:0000259" key="7">
    <source>
        <dbReference type="Pfam" id="PF17390"/>
    </source>
</evidence>
<name>A0AB39BDM4_9MICO</name>
<keyword evidence="3 8" id="KW-0378">Hydrolase</keyword>
<dbReference type="InterPro" id="IPR012341">
    <property type="entry name" value="6hp_glycosidase-like_sf"/>
</dbReference>
<proteinExistence type="predicted"/>
<dbReference type="InterPro" id="IPR016007">
    <property type="entry name" value="Alpha_rhamnosid"/>
</dbReference>
<dbReference type="InterPro" id="IPR035398">
    <property type="entry name" value="Bac_rhamnosid_C"/>
</dbReference>
<dbReference type="InterPro" id="IPR008979">
    <property type="entry name" value="Galactose-bd-like_sf"/>
</dbReference>
<dbReference type="Gene3D" id="1.50.10.10">
    <property type="match status" value="1"/>
</dbReference>
<dbReference type="Gene3D" id="2.60.120.260">
    <property type="entry name" value="Galactose-binding domain-like"/>
    <property type="match status" value="2"/>
</dbReference>
<dbReference type="PANTHER" id="PTHR33307:SF6">
    <property type="entry name" value="ALPHA-RHAMNOSIDASE (EUROFUNG)-RELATED"/>
    <property type="match status" value="1"/>
</dbReference>
<reference evidence="8" key="1">
    <citation type="submission" date="2024-05" db="EMBL/GenBank/DDBJ databases">
        <title>Herbiconiux sp. A18JL235.</title>
        <authorList>
            <person name="Zhang G."/>
        </authorList>
    </citation>
    <scope>NUCLEOTIDE SEQUENCE</scope>
    <source>
        <strain evidence="8">A18JL235</strain>
    </source>
</reference>
<sequence length="861" mass="95115">MYDLRANGLDNPLGLDHTDVRLTWRHHPTDEVGAGGSIRLVESGLEQEFTIPIAPHQRDAKVPADRLMPGRSYRWTVEIGSGPAATSTFELALNVESWSASWIAASAAPVSGPDGEPFEVPADRLPRSWRTMYSAPPVQFRRTVELDARPDRARLAISARGIYRASINGRPVGDDELAPGWSDYPTRIEYRVHDVTDHLREGTNVLTVVVAEGWWAGYTGYDTRQQSRLYGDRPELIAQLDAWGDGGHVQLVTDEQWRSSTGRIRVADLLMGEYHDPAFDTSGWETAPYDDSAWALAEVADRDTSILCGISAPPVRAVATVEPVEITRRGDRTLIDFGQNLVGRLRLRLRGQSAGTVVQLRHAEMLSADGEIYTENLRSAEARDLYICAGEVDEQFEPRFTLHGFRYVELSGAQGEIEAADVRAVVLASDLQPTGTFSTGSELVNQLHSNIVWGQRGNYVSVPTDCPQRDERLGWTADTQVFLRTAAFNADVGPFLQRWLDDLYSAQDSSGRVPDVAPRIPGNRQFDEAAPGWGDAAVIVPWELYREYGDRGLLEANYPAMQNWVRWVSEHNGGGLWKSSLGNNYGDWLSVDEHTPHALVAAAYQIHSLDLVAQSAAVLGRAADEARYRDEARALRALFEAEFVEADGRLRGDTQSGYLFALAWNLVSAERRDALGRRLVEKIESRGARLTSGFLGISLLCPVLTSIGRADLAVDLVLQTAYPSWGYSIRHGATTIWERWDGWTDDGGFQDVRMNSFNHYSLGSVGEWLYRAVGGVDQADDSVAYRRLRIRPVFDARLSPVDATFESPHGLVRVSWQLVGDSGTLAVEVPPGAEAEITLPDRTVSVAAGAHSYTFTRPDAS</sequence>
<dbReference type="InterPro" id="IPR013737">
    <property type="entry name" value="Bac_rhamnosid_N"/>
</dbReference>
<dbReference type="SUPFAM" id="SSF48208">
    <property type="entry name" value="Six-hairpin glycosidases"/>
    <property type="match status" value="1"/>
</dbReference>
<dbReference type="SUPFAM" id="SSF49785">
    <property type="entry name" value="Galactose-binding domain-like"/>
    <property type="match status" value="1"/>
</dbReference>
<dbReference type="Pfam" id="PF08531">
    <property type="entry name" value="Bac_rhamnosid_N"/>
    <property type="match status" value="1"/>
</dbReference>
<dbReference type="InterPro" id="IPR008928">
    <property type="entry name" value="6-hairpin_glycosidase_sf"/>
</dbReference>
<dbReference type="EMBL" id="CP162511">
    <property type="protein sequence ID" value="XDI04493.1"/>
    <property type="molecule type" value="Genomic_DNA"/>
</dbReference>
<evidence type="ECO:0000259" key="4">
    <source>
        <dbReference type="Pfam" id="PF05592"/>
    </source>
</evidence>
<evidence type="ECO:0000259" key="6">
    <source>
        <dbReference type="Pfam" id="PF17389"/>
    </source>
</evidence>
<dbReference type="Pfam" id="PF05592">
    <property type="entry name" value="Bac_rhamnosid"/>
    <property type="match status" value="1"/>
</dbReference>
<dbReference type="GO" id="GO:0005975">
    <property type="term" value="P:carbohydrate metabolic process"/>
    <property type="evidence" value="ECO:0007669"/>
    <property type="project" value="InterPro"/>
</dbReference>
<dbReference type="PIRSF" id="PIRSF010631">
    <property type="entry name" value="A-rhamnsds"/>
    <property type="match status" value="1"/>
</dbReference>
<dbReference type="GO" id="GO:0030596">
    <property type="term" value="F:alpha-L-rhamnosidase activity"/>
    <property type="evidence" value="ECO:0007669"/>
    <property type="project" value="UniProtKB-EC"/>
</dbReference>
<accession>A0AB39BDM4</accession>
<dbReference type="RefSeq" id="WP_368496896.1">
    <property type="nucleotide sequence ID" value="NZ_CP162511.1"/>
</dbReference>
<evidence type="ECO:0000259" key="5">
    <source>
        <dbReference type="Pfam" id="PF08531"/>
    </source>
</evidence>
<dbReference type="Pfam" id="PF17389">
    <property type="entry name" value="Bac_rhamnosid6H"/>
    <property type="match status" value="1"/>
</dbReference>
<dbReference type="InterPro" id="IPR008902">
    <property type="entry name" value="Rhamnosid_concanavalin"/>
</dbReference>
<feature type="domain" description="Alpha-L-rhamnosidase concanavalin-like" evidence="4">
    <location>
        <begin position="329"/>
        <end position="427"/>
    </location>
</feature>
<dbReference type="PANTHER" id="PTHR33307">
    <property type="entry name" value="ALPHA-RHAMNOSIDASE (EUROFUNG)"/>
    <property type="match status" value="1"/>
</dbReference>
<feature type="domain" description="Alpha-L-rhamnosidase six-hairpin glycosidase" evidence="6">
    <location>
        <begin position="434"/>
        <end position="773"/>
    </location>
</feature>
<dbReference type="AlphaFoldDB" id="A0AB39BDM4"/>
<protein>
    <recommendedName>
        <fullName evidence="2">alpha-L-rhamnosidase</fullName>
        <ecNumber evidence="2">3.2.1.40</ecNumber>
    </recommendedName>
</protein>
<evidence type="ECO:0000256" key="3">
    <source>
        <dbReference type="ARBA" id="ARBA00022801"/>
    </source>
</evidence>
<feature type="domain" description="Bacterial alpha-L-rhamnosidase N-terminal" evidence="5">
    <location>
        <begin position="149"/>
        <end position="318"/>
    </location>
</feature>
<dbReference type="Gene3D" id="2.60.420.10">
    <property type="entry name" value="Maltose phosphorylase, domain 3"/>
    <property type="match status" value="1"/>
</dbReference>
<dbReference type="Pfam" id="PF17390">
    <property type="entry name" value="Bac_rhamnosid_C"/>
    <property type="match status" value="1"/>
</dbReference>
<evidence type="ECO:0000256" key="2">
    <source>
        <dbReference type="ARBA" id="ARBA00012652"/>
    </source>
</evidence>
<organism evidence="8">
    <name type="scientific">Herbiconiux sp. A18JL235</name>
    <dbReference type="NCBI Taxonomy" id="3152363"/>
    <lineage>
        <taxon>Bacteria</taxon>
        <taxon>Bacillati</taxon>
        <taxon>Actinomycetota</taxon>
        <taxon>Actinomycetes</taxon>
        <taxon>Micrococcales</taxon>
        <taxon>Microbacteriaceae</taxon>
        <taxon>Herbiconiux</taxon>
    </lineage>
</organism>
<evidence type="ECO:0000256" key="1">
    <source>
        <dbReference type="ARBA" id="ARBA00001445"/>
    </source>
</evidence>
<comment type="catalytic activity">
    <reaction evidence="1">
        <text>Hydrolysis of terminal non-reducing alpha-L-rhamnose residues in alpha-L-rhamnosides.</text>
        <dbReference type="EC" id="3.2.1.40"/>
    </reaction>
</comment>
<dbReference type="InterPro" id="IPR035396">
    <property type="entry name" value="Bac_rhamnosid6H"/>
</dbReference>
<gene>
    <name evidence="8" type="ORF">ABFY20_14290</name>
</gene>
<evidence type="ECO:0000313" key="8">
    <source>
        <dbReference type="EMBL" id="XDI04493.1"/>
    </source>
</evidence>
<feature type="domain" description="Alpha-L-rhamnosidase C-terminal" evidence="7">
    <location>
        <begin position="782"/>
        <end position="851"/>
    </location>
</feature>